<feature type="transmembrane region" description="Helical" evidence="1">
    <location>
        <begin position="125"/>
        <end position="147"/>
    </location>
</feature>
<dbReference type="EMBL" id="JACGXL010000002">
    <property type="protein sequence ID" value="MBA8887142.1"/>
    <property type="molecule type" value="Genomic_DNA"/>
</dbReference>
<evidence type="ECO:0000313" key="3">
    <source>
        <dbReference type="Proteomes" id="UP000550401"/>
    </source>
</evidence>
<accession>A0A839EZF4</accession>
<dbReference type="AlphaFoldDB" id="A0A839EZF4"/>
<keyword evidence="1" id="KW-1133">Transmembrane helix</keyword>
<evidence type="ECO:0000313" key="2">
    <source>
        <dbReference type="EMBL" id="MBA8887142.1"/>
    </source>
</evidence>
<gene>
    <name evidence="2" type="ORF">FHW12_001356</name>
</gene>
<keyword evidence="3" id="KW-1185">Reference proteome</keyword>
<keyword evidence="1" id="KW-0812">Transmembrane</keyword>
<comment type="caution">
    <text evidence="2">The sequence shown here is derived from an EMBL/GenBank/DDBJ whole genome shotgun (WGS) entry which is preliminary data.</text>
</comment>
<organism evidence="2 3">
    <name type="scientific">Dokdonella fugitiva</name>
    <dbReference type="NCBI Taxonomy" id="328517"/>
    <lineage>
        <taxon>Bacteria</taxon>
        <taxon>Pseudomonadati</taxon>
        <taxon>Pseudomonadota</taxon>
        <taxon>Gammaproteobacteria</taxon>
        <taxon>Lysobacterales</taxon>
        <taxon>Rhodanobacteraceae</taxon>
        <taxon>Dokdonella</taxon>
    </lineage>
</organism>
<evidence type="ECO:0000256" key="1">
    <source>
        <dbReference type="SAM" id="Phobius"/>
    </source>
</evidence>
<proteinExistence type="predicted"/>
<dbReference type="Proteomes" id="UP000550401">
    <property type="component" value="Unassembled WGS sequence"/>
</dbReference>
<dbReference type="RefSeq" id="WP_259392919.1">
    <property type="nucleotide sequence ID" value="NZ_JACGXL010000002.1"/>
</dbReference>
<sequence length="304" mass="33135">MLTGARHGIRQPFEPPLDEAQLRELRRRCFDAIRAEPVAWLAHRLRVSAALFGAHGADWPRGLIYEDGEYAYGDNPPVPANAGALHRTLMHLAGRRASLAWLAAWPWLLLGLVALPRAWRQQPIGVAALALAASAWSYALPMCVLAASVQLRYVGRSCAASLLAAAAAFAPRTVRAARLEPNDLQGMPMATVQRYIFTIDDLPKARGESHELSFQGGSAESFAALLQQALRDPVLWQRWKAMQPDPDAVDPGLGASDPTATVEAHQSDVHVSVDVRSSLPHAVIKHRMTLLVGKHWSLRDVSAA</sequence>
<reference evidence="2 3" key="1">
    <citation type="submission" date="2020-07" db="EMBL/GenBank/DDBJ databases">
        <title>Genomic Encyclopedia of Type Strains, Phase IV (KMG-V): Genome sequencing to study the core and pangenomes of soil and plant-associated prokaryotes.</title>
        <authorList>
            <person name="Whitman W."/>
        </authorList>
    </citation>
    <scope>NUCLEOTIDE SEQUENCE [LARGE SCALE GENOMIC DNA]</scope>
    <source>
        <strain evidence="2 3">RH2WT43</strain>
    </source>
</reference>
<name>A0A839EZF4_9GAMM</name>
<feature type="transmembrane region" description="Helical" evidence="1">
    <location>
        <begin position="99"/>
        <end position="119"/>
    </location>
</feature>
<keyword evidence="1" id="KW-0472">Membrane</keyword>
<protein>
    <submittedName>
        <fullName evidence="2">Uncharacterized protein</fullName>
    </submittedName>
</protein>